<feature type="compositionally biased region" description="Polar residues" evidence="1">
    <location>
        <begin position="57"/>
        <end position="82"/>
    </location>
</feature>
<organism evidence="3 4">
    <name type="scientific">Piptocephalis cylindrospora</name>
    <dbReference type="NCBI Taxonomy" id="1907219"/>
    <lineage>
        <taxon>Eukaryota</taxon>
        <taxon>Fungi</taxon>
        <taxon>Fungi incertae sedis</taxon>
        <taxon>Zoopagomycota</taxon>
        <taxon>Zoopagomycotina</taxon>
        <taxon>Zoopagomycetes</taxon>
        <taxon>Zoopagales</taxon>
        <taxon>Piptocephalidaceae</taxon>
        <taxon>Piptocephalis</taxon>
    </lineage>
</organism>
<feature type="chain" id="PRO_5020989416" evidence="2">
    <location>
        <begin position="23"/>
        <end position="303"/>
    </location>
</feature>
<evidence type="ECO:0000313" key="4">
    <source>
        <dbReference type="Proteomes" id="UP000267251"/>
    </source>
</evidence>
<feature type="compositionally biased region" description="Low complexity" evidence="1">
    <location>
        <begin position="37"/>
        <end position="49"/>
    </location>
</feature>
<name>A0A4P9Y588_9FUNG</name>
<protein>
    <submittedName>
        <fullName evidence="3">Uncharacterized protein</fullName>
    </submittedName>
</protein>
<dbReference type="Proteomes" id="UP000267251">
    <property type="component" value="Unassembled WGS sequence"/>
</dbReference>
<evidence type="ECO:0000313" key="3">
    <source>
        <dbReference type="EMBL" id="RKP14178.1"/>
    </source>
</evidence>
<dbReference type="AlphaFoldDB" id="A0A4P9Y588"/>
<feature type="signal peptide" evidence="2">
    <location>
        <begin position="1"/>
        <end position="22"/>
    </location>
</feature>
<feature type="region of interest" description="Disordered" evidence="1">
    <location>
        <begin position="26"/>
        <end position="119"/>
    </location>
</feature>
<sequence length="303" mass="34142">MNLSLSTFALLSVLSLFSLAAAASTNGESSQHKRLSISDLLTPSSPPSLKRSRTSPASQRSSQVGSTPPNERSTVDYVQSHTPLVHHRRSHTSPVHQRSPQEESSRPDSPAPATSHSQIHTPTANQVISWKPINVHGNVAFPNTQRRRQSASYDRVVFVDPENDKQIIPTAKSFPYVDPESISSENKEKLTNPMTWKKTFEWNCLKVEHAFLTLISKHPKNAPPYNEIEESLRVLLFKSETIDALVGEQWPKIMKRSSDRYQRVYAYYHKAEPVKIREDDIRKLDSAAGNIENILKKIESVVT</sequence>
<keyword evidence="2" id="KW-0732">Signal</keyword>
<evidence type="ECO:0000256" key="2">
    <source>
        <dbReference type="SAM" id="SignalP"/>
    </source>
</evidence>
<gene>
    <name evidence="3" type="ORF">BJ684DRAFT_15485</name>
</gene>
<evidence type="ECO:0000256" key="1">
    <source>
        <dbReference type="SAM" id="MobiDB-lite"/>
    </source>
</evidence>
<keyword evidence="4" id="KW-1185">Reference proteome</keyword>
<reference evidence="4" key="1">
    <citation type="journal article" date="2018" name="Nat. Microbiol.">
        <title>Leveraging single-cell genomics to expand the fungal tree of life.</title>
        <authorList>
            <person name="Ahrendt S.R."/>
            <person name="Quandt C.A."/>
            <person name="Ciobanu D."/>
            <person name="Clum A."/>
            <person name="Salamov A."/>
            <person name="Andreopoulos B."/>
            <person name="Cheng J.F."/>
            <person name="Woyke T."/>
            <person name="Pelin A."/>
            <person name="Henrissat B."/>
            <person name="Reynolds N.K."/>
            <person name="Benny G.L."/>
            <person name="Smith M.E."/>
            <person name="James T.Y."/>
            <person name="Grigoriev I.V."/>
        </authorList>
    </citation>
    <scope>NUCLEOTIDE SEQUENCE [LARGE SCALE GENOMIC DNA]</scope>
</reference>
<proteinExistence type="predicted"/>
<accession>A0A4P9Y588</accession>
<dbReference type="EMBL" id="KZ987873">
    <property type="protein sequence ID" value="RKP14178.1"/>
    <property type="molecule type" value="Genomic_DNA"/>
</dbReference>